<dbReference type="Proteomes" id="UP001157440">
    <property type="component" value="Unassembled WGS sequence"/>
</dbReference>
<evidence type="ECO:0000256" key="1">
    <source>
        <dbReference type="SAM" id="Phobius"/>
    </source>
</evidence>
<keyword evidence="1" id="KW-0812">Transmembrane</keyword>
<feature type="transmembrane region" description="Helical" evidence="1">
    <location>
        <begin position="46"/>
        <end position="68"/>
    </location>
</feature>
<feature type="transmembrane region" description="Helical" evidence="1">
    <location>
        <begin position="74"/>
        <end position="94"/>
    </location>
</feature>
<keyword evidence="1" id="KW-0472">Membrane</keyword>
<keyword evidence="3" id="KW-1185">Reference proteome</keyword>
<proteinExistence type="predicted"/>
<keyword evidence="1" id="KW-1133">Transmembrane helix</keyword>
<evidence type="ECO:0000313" key="3">
    <source>
        <dbReference type="Proteomes" id="UP001157440"/>
    </source>
</evidence>
<comment type="caution">
    <text evidence="2">The sequence shown here is derived from an EMBL/GenBank/DDBJ whole genome shotgun (WGS) entry which is preliminary data.</text>
</comment>
<protein>
    <submittedName>
        <fullName evidence="2">Uncharacterized protein</fullName>
    </submittedName>
</protein>
<reference evidence="3" key="1">
    <citation type="journal article" date="2019" name="Int. J. Syst. Evol. Microbiol.">
        <title>The Global Catalogue of Microorganisms (GCM) 10K type strain sequencing project: providing services to taxonomists for standard genome sequencing and annotation.</title>
        <authorList>
            <consortium name="The Broad Institute Genomics Platform"/>
            <consortium name="The Broad Institute Genome Sequencing Center for Infectious Disease"/>
            <person name="Wu L."/>
            <person name="Ma J."/>
        </authorList>
    </citation>
    <scope>NUCLEOTIDE SEQUENCE [LARGE SCALE GENOMIC DNA]</scope>
    <source>
        <strain evidence="3">NBRC 103632</strain>
    </source>
</reference>
<dbReference type="RefSeq" id="WP_238199809.1">
    <property type="nucleotide sequence ID" value="NZ_BPQZ01000048.1"/>
</dbReference>
<dbReference type="EMBL" id="BSPL01000007">
    <property type="protein sequence ID" value="GLS68728.1"/>
    <property type="molecule type" value="Genomic_DNA"/>
</dbReference>
<accession>A0AA37WS17</accession>
<organism evidence="2 3">
    <name type="scientific">Methylobacterium tardum</name>
    <dbReference type="NCBI Taxonomy" id="374432"/>
    <lineage>
        <taxon>Bacteria</taxon>
        <taxon>Pseudomonadati</taxon>
        <taxon>Pseudomonadota</taxon>
        <taxon>Alphaproteobacteria</taxon>
        <taxon>Hyphomicrobiales</taxon>
        <taxon>Methylobacteriaceae</taxon>
        <taxon>Methylobacterium</taxon>
    </lineage>
</organism>
<evidence type="ECO:0000313" key="2">
    <source>
        <dbReference type="EMBL" id="GLS68728.1"/>
    </source>
</evidence>
<dbReference type="AlphaFoldDB" id="A0AA37WS17"/>
<name>A0AA37WS17_9HYPH</name>
<sequence>MAEDLALHALGESEMKRHVIVGEPFDVKVRVIEDPTKSEDGLARNVITFAVIGLCSIFLLGAACLGVMTSNWTPLQAIWSVVGPLFGTIGGYYYRSTRA</sequence>
<gene>
    <name evidence="2" type="ORF">GCM10007890_07400</name>
</gene>